<name>A0AA44BE18_9CLOT</name>
<evidence type="ECO:0000313" key="2">
    <source>
        <dbReference type="Proteomes" id="UP000449710"/>
    </source>
</evidence>
<reference evidence="1 2" key="1">
    <citation type="submission" date="2019-04" db="EMBL/GenBank/DDBJ databases">
        <title>Isachenkonia alkalipeptolytica gen. nov. sp. nov. a new anaerobic, alkiliphilic organothrophic bacterium capable to reduce synthesized ferrihydrite isolated from a soda lake.</title>
        <authorList>
            <person name="Toshchakov S.V."/>
            <person name="Zavarzina D.G."/>
            <person name="Zhilina T.N."/>
            <person name="Kostrikina N.A."/>
            <person name="Kublanov I.V."/>
        </authorList>
    </citation>
    <scope>NUCLEOTIDE SEQUENCE [LARGE SCALE GENOMIC DNA]</scope>
    <source>
        <strain evidence="1 2">Z-1701</strain>
    </source>
</reference>
<comment type="caution">
    <text evidence="1">The sequence shown here is derived from an EMBL/GenBank/DDBJ whole genome shotgun (WGS) entry which is preliminary data.</text>
</comment>
<dbReference type="AlphaFoldDB" id="A0AA44BE18"/>
<dbReference type="RefSeq" id="WP_160721240.1">
    <property type="nucleotide sequence ID" value="NZ_SUMG01000008.1"/>
</dbReference>
<gene>
    <name evidence="1" type="ORF">ISALK_08510</name>
</gene>
<evidence type="ECO:0000313" key="1">
    <source>
        <dbReference type="EMBL" id="NBG88542.1"/>
    </source>
</evidence>
<protein>
    <submittedName>
        <fullName evidence="1">Uncharacterized protein</fullName>
    </submittedName>
</protein>
<accession>A0AA44BE18</accession>
<dbReference type="EMBL" id="SUMG01000008">
    <property type="protein sequence ID" value="NBG88542.1"/>
    <property type="molecule type" value="Genomic_DNA"/>
</dbReference>
<sequence length="362" mass="42597">MEPMQNIFSLTESYDKRLNYDTERNNEDYSDLMELMIIIGKSLVNDKEKEKLWIDVPRLKEELILWRYYREGSISCFLLTKDQEINDSLVSTGIISILPLIIGNQNLESLEQELALFSCQTNQSPENLILFLLMGKAVHGVMHKEYSDADSFVSFLKEYLIHLNYERVFQKISKKNRMDKISYEKGKVQWIMDLDRSSKSEIPTKKNPESISKLLFIQSIHLFIKHHENPRTFNELEKSEVPVEVKVFTLLLTDLRKRKLDSDQRPQVDEYSSANTNFLQGMDRYFNKLKHFEIEKSPLDFEKLKIPNAINTKDLFSMKEGEKGKHPILRSFEVVQKKLKENCITLEVKTKTRVYKLKKPLA</sequence>
<dbReference type="Proteomes" id="UP000449710">
    <property type="component" value="Unassembled WGS sequence"/>
</dbReference>
<keyword evidence="2" id="KW-1185">Reference proteome</keyword>
<organism evidence="1 2">
    <name type="scientific">Isachenkonia alkalipeptolytica</name>
    <dbReference type="NCBI Taxonomy" id="2565777"/>
    <lineage>
        <taxon>Bacteria</taxon>
        <taxon>Bacillati</taxon>
        <taxon>Bacillota</taxon>
        <taxon>Clostridia</taxon>
        <taxon>Eubacteriales</taxon>
        <taxon>Clostridiaceae</taxon>
        <taxon>Isachenkonia</taxon>
    </lineage>
</organism>
<proteinExistence type="predicted"/>